<dbReference type="OMA" id="NICHLNS"/>
<evidence type="ECO:0000313" key="1">
    <source>
        <dbReference type="EMBL" id="EME45998.1"/>
    </source>
</evidence>
<dbReference type="STRING" id="675120.N1PST7"/>
<dbReference type="Gene3D" id="1.25.40.20">
    <property type="entry name" value="Ankyrin repeat-containing domain"/>
    <property type="match status" value="1"/>
</dbReference>
<proteinExistence type="predicted"/>
<dbReference type="InterPro" id="IPR036770">
    <property type="entry name" value="Ankyrin_rpt-contain_sf"/>
</dbReference>
<dbReference type="SUPFAM" id="SSF48403">
    <property type="entry name" value="Ankyrin repeat"/>
    <property type="match status" value="1"/>
</dbReference>
<dbReference type="EMBL" id="KB446537">
    <property type="protein sequence ID" value="EME45998.1"/>
    <property type="molecule type" value="Genomic_DNA"/>
</dbReference>
<sequence>GDLQKVKSQLTIGGDSKIVHEDQGTFVTVALWGHTYIARRMAEHRVDEDITGKCSVCKMNSGTFNKPANKVRSLLMHSADPNEPGGLHGHPISTAAWMGKPDIVSLLLEYGGEMRQGGGKFGNALCSAAAEAGYQGQADVVDLLIKEGADVRTVGPEGSALDLARARRNQWSMQVL</sequence>
<keyword evidence="2" id="KW-1185">Reference proteome</keyword>
<reference evidence="1 2" key="2">
    <citation type="journal article" date="2012" name="PLoS Pathog.">
        <title>Diverse lifestyles and strategies of plant pathogenesis encoded in the genomes of eighteen Dothideomycetes fungi.</title>
        <authorList>
            <person name="Ohm R.A."/>
            <person name="Feau N."/>
            <person name="Henrissat B."/>
            <person name="Schoch C.L."/>
            <person name="Horwitz B.A."/>
            <person name="Barry K.W."/>
            <person name="Condon B.J."/>
            <person name="Copeland A.C."/>
            <person name="Dhillon B."/>
            <person name="Glaser F."/>
            <person name="Hesse C.N."/>
            <person name="Kosti I."/>
            <person name="LaButti K."/>
            <person name="Lindquist E.A."/>
            <person name="Lucas S."/>
            <person name="Salamov A.A."/>
            <person name="Bradshaw R.E."/>
            <person name="Ciuffetti L."/>
            <person name="Hamelin R.C."/>
            <person name="Kema G.H.J."/>
            <person name="Lawrence C."/>
            <person name="Scott J.A."/>
            <person name="Spatafora J.W."/>
            <person name="Turgeon B.G."/>
            <person name="de Wit P.J.G.M."/>
            <person name="Zhong S."/>
            <person name="Goodwin S.B."/>
            <person name="Grigoriev I.V."/>
        </authorList>
    </citation>
    <scope>NUCLEOTIDE SEQUENCE [LARGE SCALE GENOMIC DNA]</scope>
    <source>
        <strain evidence="2">NZE10 / CBS 128990</strain>
    </source>
</reference>
<evidence type="ECO:0000313" key="2">
    <source>
        <dbReference type="Proteomes" id="UP000016933"/>
    </source>
</evidence>
<dbReference type="Proteomes" id="UP000016933">
    <property type="component" value="Unassembled WGS sequence"/>
</dbReference>
<accession>N1PST7</accession>
<organism evidence="1 2">
    <name type="scientific">Dothistroma septosporum (strain NZE10 / CBS 128990)</name>
    <name type="common">Red band needle blight fungus</name>
    <name type="synonym">Mycosphaerella pini</name>
    <dbReference type="NCBI Taxonomy" id="675120"/>
    <lineage>
        <taxon>Eukaryota</taxon>
        <taxon>Fungi</taxon>
        <taxon>Dikarya</taxon>
        <taxon>Ascomycota</taxon>
        <taxon>Pezizomycotina</taxon>
        <taxon>Dothideomycetes</taxon>
        <taxon>Dothideomycetidae</taxon>
        <taxon>Mycosphaerellales</taxon>
        <taxon>Mycosphaerellaceae</taxon>
        <taxon>Dothistroma</taxon>
    </lineage>
</organism>
<dbReference type="HOGENOM" id="CLU_1528738_0_0_1"/>
<reference evidence="2" key="1">
    <citation type="journal article" date="2012" name="PLoS Genet.">
        <title>The genomes of the fungal plant pathogens Cladosporium fulvum and Dothistroma septosporum reveal adaptation to different hosts and lifestyles but also signatures of common ancestry.</title>
        <authorList>
            <person name="de Wit P.J.G.M."/>
            <person name="van der Burgt A."/>
            <person name="Oekmen B."/>
            <person name="Stergiopoulos I."/>
            <person name="Abd-Elsalam K.A."/>
            <person name="Aerts A.L."/>
            <person name="Bahkali A.H."/>
            <person name="Beenen H.G."/>
            <person name="Chettri P."/>
            <person name="Cox M.P."/>
            <person name="Datema E."/>
            <person name="de Vries R.P."/>
            <person name="Dhillon B."/>
            <person name="Ganley A.R."/>
            <person name="Griffiths S.A."/>
            <person name="Guo Y."/>
            <person name="Hamelin R.C."/>
            <person name="Henrissat B."/>
            <person name="Kabir M.S."/>
            <person name="Jashni M.K."/>
            <person name="Kema G."/>
            <person name="Klaubauf S."/>
            <person name="Lapidus A."/>
            <person name="Levasseur A."/>
            <person name="Lindquist E."/>
            <person name="Mehrabi R."/>
            <person name="Ohm R.A."/>
            <person name="Owen T.J."/>
            <person name="Salamov A."/>
            <person name="Schwelm A."/>
            <person name="Schijlen E."/>
            <person name="Sun H."/>
            <person name="van den Burg H.A."/>
            <person name="van Ham R.C.H.J."/>
            <person name="Zhang S."/>
            <person name="Goodwin S.B."/>
            <person name="Grigoriev I.V."/>
            <person name="Collemare J."/>
            <person name="Bradshaw R.E."/>
        </authorList>
    </citation>
    <scope>NUCLEOTIDE SEQUENCE [LARGE SCALE GENOMIC DNA]</scope>
    <source>
        <strain evidence="2">NZE10 / CBS 128990</strain>
    </source>
</reference>
<protein>
    <submittedName>
        <fullName evidence="1">Uncharacterized protein</fullName>
    </submittedName>
</protein>
<gene>
    <name evidence="1" type="ORF">DOTSEDRAFT_98269</name>
</gene>
<dbReference type="eggNOG" id="ENOG502T8HP">
    <property type="taxonomic scope" value="Eukaryota"/>
</dbReference>
<feature type="non-terminal residue" evidence="1">
    <location>
        <position position="1"/>
    </location>
</feature>
<name>N1PST7_DOTSN</name>
<dbReference type="AlphaFoldDB" id="N1PST7"/>
<dbReference type="OrthoDB" id="4772757at2759"/>
<feature type="non-terminal residue" evidence="1">
    <location>
        <position position="176"/>
    </location>
</feature>